<dbReference type="RefSeq" id="XP_031924779.1">
    <property type="nucleotide sequence ID" value="XM_032067922.1"/>
</dbReference>
<evidence type="ECO:0000313" key="1">
    <source>
        <dbReference type="EMBL" id="KAE8361698.1"/>
    </source>
</evidence>
<sequence length="62" mass="6875">MNIDVSDNPITTSRYFSCIGAITTGSSGMTRDLPYSTRRSPMFHGWEGNDDMMIQLGSNPWG</sequence>
<keyword evidence="2" id="KW-1185">Reference proteome</keyword>
<organism evidence="1 2">
    <name type="scientific">Aspergillus caelatus</name>
    <dbReference type="NCBI Taxonomy" id="61420"/>
    <lineage>
        <taxon>Eukaryota</taxon>
        <taxon>Fungi</taxon>
        <taxon>Dikarya</taxon>
        <taxon>Ascomycota</taxon>
        <taxon>Pezizomycotina</taxon>
        <taxon>Eurotiomycetes</taxon>
        <taxon>Eurotiomycetidae</taxon>
        <taxon>Eurotiales</taxon>
        <taxon>Aspergillaceae</taxon>
        <taxon>Aspergillus</taxon>
        <taxon>Aspergillus subgen. Circumdati</taxon>
    </lineage>
</organism>
<proteinExistence type="predicted"/>
<reference evidence="1 2" key="1">
    <citation type="submission" date="2019-04" db="EMBL/GenBank/DDBJ databases">
        <title>Friends and foes A comparative genomics studyof 23 Aspergillus species from section Flavi.</title>
        <authorList>
            <consortium name="DOE Joint Genome Institute"/>
            <person name="Kjaerbolling I."/>
            <person name="Vesth T."/>
            <person name="Frisvad J.C."/>
            <person name="Nybo J.L."/>
            <person name="Theobald S."/>
            <person name="Kildgaard S."/>
            <person name="Isbrandt T."/>
            <person name="Kuo A."/>
            <person name="Sato A."/>
            <person name="Lyhne E.K."/>
            <person name="Kogle M.E."/>
            <person name="Wiebenga A."/>
            <person name="Kun R.S."/>
            <person name="Lubbers R.J."/>
            <person name="Makela M.R."/>
            <person name="Barry K."/>
            <person name="Chovatia M."/>
            <person name="Clum A."/>
            <person name="Daum C."/>
            <person name="Haridas S."/>
            <person name="He G."/>
            <person name="LaButti K."/>
            <person name="Lipzen A."/>
            <person name="Mondo S."/>
            <person name="Riley R."/>
            <person name="Salamov A."/>
            <person name="Simmons B.A."/>
            <person name="Magnuson J.K."/>
            <person name="Henrissat B."/>
            <person name="Mortensen U.H."/>
            <person name="Larsen T.O."/>
            <person name="Devries R.P."/>
            <person name="Grigoriev I.V."/>
            <person name="Machida M."/>
            <person name="Baker S.E."/>
            <person name="Andersen M.R."/>
        </authorList>
    </citation>
    <scope>NUCLEOTIDE SEQUENCE [LARGE SCALE GENOMIC DNA]</scope>
    <source>
        <strain evidence="1 2">CBS 763.97</strain>
    </source>
</reference>
<dbReference type="GeneID" id="43652368"/>
<dbReference type="Proteomes" id="UP000326268">
    <property type="component" value="Unassembled WGS sequence"/>
</dbReference>
<dbReference type="AlphaFoldDB" id="A0A5N6ZWF6"/>
<accession>A0A5N6ZWF6</accession>
<dbReference type="EMBL" id="ML737726">
    <property type="protein sequence ID" value="KAE8361698.1"/>
    <property type="molecule type" value="Genomic_DNA"/>
</dbReference>
<name>A0A5N6ZWF6_9EURO</name>
<evidence type="ECO:0000313" key="2">
    <source>
        <dbReference type="Proteomes" id="UP000326268"/>
    </source>
</evidence>
<gene>
    <name evidence="1" type="ORF">BDV27DRAFT_132633</name>
</gene>
<protein>
    <submittedName>
        <fullName evidence="1">Uncharacterized protein</fullName>
    </submittedName>
</protein>